<evidence type="ECO:0000313" key="2">
    <source>
        <dbReference type="EMBL" id="CCQ43680.1"/>
    </source>
</evidence>
<protein>
    <submittedName>
        <fullName evidence="2">Alternative protein PRDM16</fullName>
    </submittedName>
</protein>
<dbReference type="OrthoDB" id="9368434at2759"/>
<dbReference type="EMBL" id="HF584183">
    <property type="protein sequence ID" value="CCQ43680.1"/>
    <property type="molecule type" value="Genomic_DNA"/>
</dbReference>
<proteinExistence type="predicted"/>
<name>L8E8P9_HUMAN</name>
<dbReference type="ChiTaRS" id="PRDM16">
    <property type="organism name" value="human"/>
</dbReference>
<feature type="compositionally biased region" description="Low complexity" evidence="1">
    <location>
        <begin position="59"/>
        <end position="71"/>
    </location>
</feature>
<organism evidence="2">
    <name type="scientific">Homo sapiens</name>
    <name type="common">Human</name>
    <dbReference type="NCBI Taxonomy" id="9606"/>
    <lineage>
        <taxon>Eukaryota</taxon>
        <taxon>Metazoa</taxon>
        <taxon>Chordata</taxon>
        <taxon>Craniata</taxon>
        <taxon>Vertebrata</taxon>
        <taxon>Euteleostomi</taxon>
        <taxon>Mammalia</taxon>
        <taxon>Eutheria</taxon>
        <taxon>Euarchontoglires</taxon>
        <taxon>Primates</taxon>
        <taxon>Haplorrhini</taxon>
        <taxon>Catarrhini</taxon>
        <taxon>Hominidae</taxon>
        <taxon>Homo</taxon>
    </lineage>
</organism>
<sequence>MSPTGTCWPATARRTRPRTVPCRPSPWGHRPPSPPARTSPPRRARRTRPLSTFLKTFRSQQTSSSESPPSQGLAWGSGPRGRWKPGRGWAPAWWCPGRRQRRQTSDGSKY</sequence>
<feature type="compositionally biased region" description="Pro residues" evidence="1">
    <location>
        <begin position="29"/>
        <end position="38"/>
    </location>
</feature>
<feature type="region of interest" description="Disordered" evidence="1">
    <location>
        <begin position="1"/>
        <end position="110"/>
    </location>
</feature>
<accession>L8E8P9</accession>
<reference evidence="2" key="1">
    <citation type="journal article" date="2013" name="PLoS ONE">
        <title>Direct detection of alternative open reading frames translation products in human significantly expands the proteome.</title>
        <authorList>
            <person name="Vanderperre B."/>
            <person name="Lucier J.-F."/>
            <person name="Motard J."/>
            <person name="Tremblay G."/>
            <person name="Vanderperre S."/>
            <person name="Wisztorski M."/>
            <person name="Salzet M."/>
            <person name="Boisvert F.-M."/>
            <person name="Roucou X."/>
        </authorList>
    </citation>
    <scope>NUCLEOTIDE SEQUENCE</scope>
</reference>
<gene>
    <name evidence="2" type="primary">PRDM16</name>
</gene>
<dbReference type="AlphaFoldDB" id="L8E8P9"/>
<feature type="compositionally biased region" description="Low complexity" evidence="1">
    <location>
        <begin position="1"/>
        <end position="28"/>
    </location>
</feature>
<evidence type="ECO:0000256" key="1">
    <source>
        <dbReference type="SAM" id="MobiDB-lite"/>
    </source>
</evidence>